<feature type="signal peptide" evidence="3">
    <location>
        <begin position="1"/>
        <end position="20"/>
    </location>
</feature>
<organism evidence="4 5">
    <name type="scientific">Kipferlia bialata</name>
    <dbReference type="NCBI Taxonomy" id="797122"/>
    <lineage>
        <taxon>Eukaryota</taxon>
        <taxon>Metamonada</taxon>
        <taxon>Carpediemonas-like organisms</taxon>
        <taxon>Kipferlia</taxon>
    </lineage>
</organism>
<feature type="chain" id="PRO_5039923403" evidence="3">
    <location>
        <begin position="21"/>
        <end position="101"/>
    </location>
</feature>
<evidence type="ECO:0000256" key="2">
    <source>
        <dbReference type="ARBA" id="ARBA00023134"/>
    </source>
</evidence>
<protein>
    <submittedName>
        <fullName evidence="4">Uncharacterized protein</fullName>
    </submittedName>
</protein>
<dbReference type="Proteomes" id="UP000265618">
    <property type="component" value="Unassembled WGS sequence"/>
</dbReference>
<dbReference type="EMBL" id="BDIP01001054">
    <property type="protein sequence ID" value="GIQ83447.1"/>
    <property type="molecule type" value="Genomic_DNA"/>
</dbReference>
<reference evidence="4 5" key="1">
    <citation type="journal article" date="2018" name="PLoS ONE">
        <title>The draft genome of Kipferlia bialata reveals reductive genome evolution in fornicate parasites.</title>
        <authorList>
            <person name="Tanifuji G."/>
            <person name="Takabayashi S."/>
            <person name="Kume K."/>
            <person name="Takagi M."/>
            <person name="Nakayama T."/>
            <person name="Kamikawa R."/>
            <person name="Inagaki Y."/>
            <person name="Hashimoto T."/>
        </authorList>
    </citation>
    <scope>NUCLEOTIDE SEQUENCE [LARGE SCALE GENOMIC DNA]</scope>
    <source>
        <strain evidence="4">NY0173</strain>
    </source>
</reference>
<evidence type="ECO:0000256" key="3">
    <source>
        <dbReference type="SAM" id="SignalP"/>
    </source>
</evidence>
<comment type="caution">
    <text evidence="4">The sequence shown here is derived from an EMBL/GenBank/DDBJ whole genome shotgun (WGS) entry which is preliminary data.</text>
</comment>
<gene>
    <name evidence="4" type="ORF">KIPB_004769</name>
</gene>
<dbReference type="Pfam" id="PF00025">
    <property type="entry name" value="Arf"/>
    <property type="match status" value="1"/>
</dbReference>
<evidence type="ECO:0000313" key="4">
    <source>
        <dbReference type="EMBL" id="GIQ83447.1"/>
    </source>
</evidence>
<name>A0A9K3CV07_9EUKA</name>
<dbReference type="InterPro" id="IPR006689">
    <property type="entry name" value="Small_GTPase_ARF/SAR"/>
</dbReference>
<keyword evidence="1" id="KW-0547">Nucleotide-binding</keyword>
<proteinExistence type="predicted"/>
<dbReference type="AlphaFoldDB" id="A0A9K3CV07"/>
<dbReference type="Gene3D" id="3.40.50.300">
    <property type="entry name" value="P-loop containing nucleotide triphosphate hydrolases"/>
    <property type="match status" value="1"/>
</dbReference>
<keyword evidence="3" id="KW-0732">Signal</keyword>
<evidence type="ECO:0000256" key="1">
    <source>
        <dbReference type="ARBA" id="ARBA00022741"/>
    </source>
</evidence>
<keyword evidence="2" id="KW-0342">GTP-binding</keyword>
<dbReference type="OrthoDB" id="2011769at2759"/>
<dbReference type="GO" id="GO:0005525">
    <property type="term" value="F:GTP binding"/>
    <property type="evidence" value="ECO:0007669"/>
    <property type="project" value="UniProtKB-KW"/>
</dbReference>
<dbReference type="InterPro" id="IPR027417">
    <property type="entry name" value="P-loop_NTPase"/>
</dbReference>
<accession>A0A9K3CV07</accession>
<keyword evidence="5" id="KW-1185">Reference proteome</keyword>
<sequence>PMSLASVWALVSLSLSLSPSTPLILANESGISVGLGLPLSLSPSLSPSTPLLSANESGISVGLGLPDLRDRKWHLQQTCALTRYGLDEGLGWMAGAVAERD</sequence>
<feature type="non-terminal residue" evidence="4">
    <location>
        <position position="1"/>
    </location>
</feature>
<dbReference type="GO" id="GO:0003924">
    <property type="term" value="F:GTPase activity"/>
    <property type="evidence" value="ECO:0007669"/>
    <property type="project" value="InterPro"/>
</dbReference>
<evidence type="ECO:0000313" key="5">
    <source>
        <dbReference type="Proteomes" id="UP000265618"/>
    </source>
</evidence>